<name>A0A7Y7EAG7_STRMO</name>
<keyword evidence="1" id="KW-1133">Transmembrane helix</keyword>
<feature type="transmembrane region" description="Helical" evidence="1">
    <location>
        <begin position="20"/>
        <end position="42"/>
    </location>
</feature>
<evidence type="ECO:0000313" key="2">
    <source>
        <dbReference type="EMBL" id="NVK81466.1"/>
    </source>
</evidence>
<dbReference type="RefSeq" id="WP_171086214.1">
    <property type="nucleotide sequence ID" value="NZ_BNBU01000004.1"/>
</dbReference>
<proteinExistence type="predicted"/>
<organism evidence="2 3">
    <name type="scientific">Streptomyces morookaense</name>
    <name type="common">Streptoverticillium morookaense</name>
    <dbReference type="NCBI Taxonomy" id="1970"/>
    <lineage>
        <taxon>Bacteria</taxon>
        <taxon>Bacillati</taxon>
        <taxon>Actinomycetota</taxon>
        <taxon>Actinomycetes</taxon>
        <taxon>Kitasatosporales</taxon>
        <taxon>Streptomycetaceae</taxon>
        <taxon>Streptomyces</taxon>
    </lineage>
</organism>
<keyword evidence="1" id="KW-0472">Membrane</keyword>
<keyword evidence="3" id="KW-1185">Reference proteome</keyword>
<comment type="caution">
    <text evidence="2">The sequence shown here is derived from an EMBL/GenBank/DDBJ whole genome shotgun (WGS) entry which is preliminary data.</text>
</comment>
<protein>
    <submittedName>
        <fullName evidence="2">Uncharacterized protein</fullName>
    </submittedName>
</protein>
<reference evidence="2 3" key="1">
    <citation type="submission" date="2020-04" db="EMBL/GenBank/DDBJ databases">
        <title>Draft Genome Sequence of Streptomyces morookaense DSM 40503, an 8-azaguanine-producing strain.</title>
        <authorList>
            <person name="Qi J."/>
            <person name="Gao J.-M."/>
        </authorList>
    </citation>
    <scope>NUCLEOTIDE SEQUENCE [LARGE SCALE GENOMIC DNA]</scope>
    <source>
        <strain evidence="2 3">DSM 40503</strain>
    </source>
</reference>
<dbReference type="AlphaFoldDB" id="A0A7Y7EAG7"/>
<dbReference type="Proteomes" id="UP000587462">
    <property type="component" value="Unassembled WGS sequence"/>
</dbReference>
<gene>
    <name evidence="2" type="ORF">HG542_27965</name>
</gene>
<sequence length="66" mass="7116">MSHHAQHHPRRRLRKPVDLVGTIAAWVYGLGIAATVACLGLMTCQEHAGKAPHLPSGISLPDLTQE</sequence>
<keyword evidence="1" id="KW-0812">Transmembrane</keyword>
<accession>A0A7Y7EAG7</accession>
<evidence type="ECO:0000256" key="1">
    <source>
        <dbReference type="SAM" id="Phobius"/>
    </source>
</evidence>
<evidence type="ECO:0000313" key="3">
    <source>
        <dbReference type="Proteomes" id="UP000587462"/>
    </source>
</evidence>
<dbReference type="EMBL" id="JABBXF010000080">
    <property type="protein sequence ID" value="NVK81466.1"/>
    <property type="molecule type" value="Genomic_DNA"/>
</dbReference>